<keyword evidence="3" id="KW-0808">Transferase</keyword>
<proteinExistence type="inferred from homology"/>
<evidence type="ECO:0000256" key="2">
    <source>
        <dbReference type="ARBA" id="ARBA00022676"/>
    </source>
</evidence>
<comment type="similarity">
    <text evidence="1">Belongs to the glycosyltransferase 2 family.</text>
</comment>
<accession>A0A381ZZ01</accession>
<dbReference type="Gene3D" id="3.90.550.10">
    <property type="entry name" value="Spore Coat Polysaccharide Biosynthesis Protein SpsA, Chain A"/>
    <property type="match status" value="1"/>
</dbReference>
<keyword evidence="2" id="KW-0328">Glycosyltransferase</keyword>
<evidence type="ECO:0008006" key="5">
    <source>
        <dbReference type="Google" id="ProtNLM"/>
    </source>
</evidence>
<feature type="non-terminal residue" evidence="4">
    <location>
        <position position="1"/>
    </location>
</feature>
<dbReference type="GO" id="GO:0016757">
    <property type="term" value="F:glycosyltransferase activity"/>
    <property type="evidence" value="ECO:0007669"/>
    <property type="project" value="UniProtKB-KW"/>
</dbReference>
<dbReference type="InterPro" id="IPR029044">
    <property type="entry name" value="Nucleotide-diphossugar_trans"/>
</dbReference>
<gene>
    <name evidence="4" type="ORF">METZ01_LOCUS147055</name>
</gene>
<feature type="non-terminal residue" evidence="4">
    <location>
        <position position="290"/>
    </location>
</feature>
<evidence type="ECO:0000256" key="1">
    <source>
        <dbReference type="ARBA" id="ARBA00006739"/>
    </source>
</evidence>
<organism evidence="4">
    <name type="scientific">marine metagenome</name>
    <dbReference type="NCBI Taxonomy" id="408172"/>
    <lineage>
        <taxon>unclassified sequences</taxon>
        <taxon>metagenomes</taxon>
        <taxon>ecological metagenomes</taxon>
    </lineage>
</organism>
<protein>
    <recommendedName>
        <fullName evidence="5">Glycosyltransferase 2-like domain-containing protein</fullName>
    </recommendedName>
</protein>
<dbReference type="EMBL" id="UINC01023140">
    <property type="protein sequence ID" value="SVA94201.1"/>
    <property type="molecule type" value="Genomic_DNA"/>
</dbReference>
<sequence length="290" mass="31539">MNQEEPNNREPGPDHPVSVHMVLVHRNRGVTGRQTIQGFLDQARTAGLDIAMTVVDNGSDPDQLALLDDGLPDEVTIVETGRNLGFGPGANIGLARWLASDSSVCLLAPHDARPAYGTVASLVEQLTSHPEAGLACADVGDDQLPRVQPWLGPIGESMKSAGDSGSLPRWVLVDYPHGTLMALKRDCVERIGVFDERYFAYCEEADLGLRARAAGWEVGLVRGALVENPESNADAAVIDYLMVRNTLLLLREHFGLTNMAFRIGVVIVEHVVGCWRPSVRSPYHSGWARF</sequence>
<dbReference type="PANTHER" id="PTHR43179">
    <property type="entry name" value="RHAMNOSYLTRANSFERASE WBBL"/>
    <property type="match status" value="1"/>
</dbReference>
<dbReference type="PANTHER" id="PTHR43179:SF12">
    <property type="entry name" value="GALACTOFURANOSYLTRANSFERASE GLFT2"/>
    <property type="match status" value="1"/>
</dbReference>
<dbReference type="AlphaFoldDB" id="A0A381ZZ01"/>
<reference evidence="4" key="1">
    <citation type="submission" date="2018-05" db="EMBL/GenBank/DDBJ databases">
        <authorList>
            <person name="Lanie J.A."/>
            <person name="Ng W.-L."/>
            <person name="Kazmierczak K.M."/>
            <person name="Andrzejewski T.M."/>
            <person name="Davidsen T.M."/>
            <person name="Wayne K.J."/>
            <person name="Tettelin H."/>
            <person name="Glass J.I."/>
            <person name="Rusch D."/>
            <person name="Podicherti R."/>
            <person name="Tsui H.-C.T."/>
            <person name="Winkler M.E."/>
        </authorList>
    </citation>
    <scope>NUCLEOTIDE SEQUENCE</scope>
</reference>
<dbReference type="SUPFAM" id="SSF53448">
    <property type="entry name" value="Nucleotide-diphospho-sugar transferases"/>
    <property type="match status" value="1"/>
</dbReference>
<evidence type="ECO:0000313" key="4">
    <source>
        <dbReference type="EMBL" id="SVA94201.1"/>
    </source>
</evidence>
<name>A0A381ZZ01_9ZZZZ</name>
<evidence type="ECO:0000256" key="3">
    <source>
        <dbReference type="ARBA" id="ARBA00022679"/>
    </source>
</evidence>